<feature type="domain" description="Integrase-type" evidence="12">
    <location>
        <begin position="197"/>
        <end position="238"/>
    </location>
</feature>
<dbReference type="Gene3D" id="3.10.10.10">
    <property type="entry name" value="HIV Type 1 Reverse Transcriptase, subunit A, domain 1"/>
    <property type="match status" value="1"/>
</dbReference>
<evidence type="ECO:0000256" key="4">
    <source>
        <dbReference type="ARBA" id="ARBA00022722"/>
    </source>
</evidence>
<keyword evidence="4" id="KW-0540">Nuclease</keyword>
<evidence type="ECO:0000259" key="12">
    <source>
        <dbReference type="PROSITE" id="PS50876"/>
    </source>
</evidence>
<evidence type="ECO:0000256" key="5">
    <source>
        <dbReference type="ARBA" id="ARBA00022723"/>
    </source>
</evidence>
<dbReference type="GO" id="GO:0004519">
    <property type="term" value="F:endonuclease activity"/>
    <property type="evidence" value="ECO:0007669"/>
    <property type="project" value="UniProtKB-KW"/>
</dbReference>
<reference evidence="15 16" key="1">
    <citation type="submission" date="2018-07" db="EMBL/GenBank/DDBJ databases">
        <title>A high quality draft genome assembly of the barn swallow (H. rustica rustica).</title>
        <authorList>
            <person name="Formenti G."/>
            <person name="Chiara M."/>
            <person name="Poveda L."/>
            <person name="Francoijs K.-J."/>
            <person name="Bonisoli-Alquati A."/>
            <person name="Canova L."/>
            <person name="Gianfranceschi L."/>
            <person name="Horner D.S."/>
            <person name="Saino N."/>
        </authorList>
    </citation>
    <scope>NUCLEOTIDE SEQUENCE [LARGE SCALE GENOMIC DNA]</scope>
    <source>
        <strain evidence="15">Chelidonia</strain>
        <tissue evidence="15">Blood</tissue>
    </source>
</reference>
<dbReference type="Proteomes" id="UP000269221">
    <property type="component" value="Unassembled WGS sequence"/>
</dbReference>
<dbReference type="InterPro" id="IPR043502">
    <property type="entry name" value="DNA/RNA_pol_sf"/>
</dbReference>
<dbReference type="InterPro" id="IPR001584">
    <property type="entry name" value="Integrase_cat-core"/>
</dbReference>
<dbReference type="PANTHER" id="PTHR41694">
    <property type="entry name" value="ENDOGENOUS RETROVIRUS GROUP K MEMBER POL PROTEIN"/>
    <property type="match status" value="1"/>
</dbReference>
<dbReference type="GO" id="GO:0003964">
    <property type="term" value="F:RNA-directed DNA polymerase activity"/>
    <property type="evidence" value="ECO:0007669"/>
    <property type="project" value="UniProtKB-KW"/>
</dbReference>
<dbReference type="GO" id="GO:0015074">
    <property type="term" value="P:DNA integration"/>
    <property type="evidence" value="ECO:0007669"/>
    <property type="project" value="InterPro"/>
</dbReference>
<keyword evidence="9" id="KW-0695">RNA-directed DNA polymerase</keyword>
<dbReference type="PROSITE" id="PS50878">
    <property type="entry name" value="RT_POL"/>
    <property type="match status" value="1"/>
</dbReference>
<dbReference type="InterPro" id="IPR036397">
    <property type="entry name" value="RNaseH_sf"/>
</dbReference>
<dbReference type="InterPro" id="IPR012337">
    <property type="entry name" value="RNaseH-like_sf"/>
</dbReference>
<evidence type="ECO:0000313" key="15">
    <source>
        <dbReference type="EMBL" id="RMC18088.1"/>
    </source>
</evidence>
<keyword evidence="3" id="KW-0548">Nucleotidyltransferase</keyword>
<accession>A0A3M0KXX4</accession>
<dbReference type="Pfam" id="PF00665">
    <property type="entry name" value="rve"/>
    <property type="match status" value="1"/>
</dbReference>
<keyword evidence="6" id="KW-0255">Endonuclease</keyword>
<sequence length="418" mass="47020">MGSAHRDGFLMRVTGMNGAECPTPPIQWLEDKPVWENQWPLPQDKLVALRDLGQEQLDQDHLDSSTSLRNAPVFCIKKKSRKWRLLQDVRKVNAMMESMGMLQVGMPLPTMLPADWPVLIVDLKDCFLTIPLHPNYRPKFAFSVPAINNAEPAQRYQRRVLPQGCCNSPAICQWYVAQALSGVRKQFPDARFYHCMDDILMAASTQDELLRNAHTLQKQFQLTPAEAHDIVESCDNCHALDAPLPAGVNSRGLRVLEIWQTDVTQVAEFGQPKYVHVTVNTFSSAMWASAHTGEKTRNVIAHWRQAFAVLGIPSAVKTNNGPAYASQKVRQFLQLRGVSHKIGIPHSRTGQAVVERAHSTLKWVLQKQKQGMQGETLHGQLAKALYAINHLTVPRNSNNPVILNHHLSLQALYETHQP</sequence>
<dbReference type="Pfam" id="PF00078">
    <property type="entry name" value="RVT_1"/>
    <property type="match status" value="1"/>
</dbReference>
<evidence type="ECO:0000256" key="8">
    <source>
        <dbReference type="ARBA" id="ARBA00022833"/>
    </source>
</evidence>
<evidence type="ECO:0000256" key="1">
    <source>
        <dbReference type="ARBA" id="ARBA00010879"/>
    </source>
</evidence>
<dbReference type="Gene3D" id="3.30.70.270">
    <property type="match status" value="1"/>
</dbReference>
<proteinExistence type="inferred from homology"/>
<evidence type="ECO:0000256" key="9">
    <source>
        <dbReference type="ARBA" id="ARBA00022918"/>
    </source>
</evidence>
<keyword evidence="10" id="KW-0511">Multifunctional enzyme</keyword>
<feature type="domain" description="Reverse transcriptase" evidence="13">
    <location>
        <begin position="57"/>
        <end position="255"/>
    </location>
</feature>
<comment type="caution">
    <text evidence="15">The sequence shown here is derived from an EMBL/GenBank/DDBJ whole genome shotgun (WGS) entry which is preliminary data.</text>
</comment>
<dbReference type="GO" id="GO:0035613">
    <property type="term" value="F:RNA stem-loop binding"/>
    <property type="evidence" value="ECO:0007669"/>
    <property type="project" value="TreeGrafter"/>
</dbReference>
<keyword evidence="11" id="KW-0863">Zinc-finger</keyword>
<dbReference type="STRING" id="333673.A0A3M0KXX4"/>
<keyword evidence="2" id="KW-0808">Transferase</keyword>
<organism evidence="15 16">
    <name type="scientific">Hirundo rustica rustica</name>
    <dbReference type="NCBI Taxonomy" id="333673"/>
    <lineage>
        <taxon>Eukaryota</taxon>
        <taxon>Metazoa</taxon>
        <taxon>Chordata</taxon>
        <taxon>Craniata</taxon>
        <taxon>Vertebrata</taxon>
        <taxon>Euteleostomi</taxon>
        <taxon>Archelosauria</taxon>
        <taxon>Archosauria</taxon>
        <taxon>Dinosauria</taxon>
        <taxon>Saurischia</taxon>
        <taxon>Theropoda</taxon>
        <taxon>Coelurosauria</taxon>
        <taxon>Aves</taxon>
        <taxon>Neognathae</taxon>
        <taxon>Neoaves</taxon>
        <taxon>Telluraves</taxon>
        <taxon>Australaves</taxon>
        <taxon>Passeriformes</taxon>
        <taxon>Sylvioidea</taxon>
        <taxon>Hirundinidae</taxon>
        <taxon>Hirundo</taxon>
    </lineage>
</organism>
<evidence type="ECO:0000256" key="3">
    <source>
        <dbReference type="ARBA" id="ARBA00022695"/>
    </source>
</evidence>
<dbReference type="OrthoDB" id="9048509at2759"/>
<dbReference type="PANTHER" id="PTHR41694:SF4">
    <property type="entry name" value="ENDOGENOUS RETROVIRUS GROUP K MEMBER 10 POL PROTEIN-RELATED"/>
    <property type="match status" value="1"/>
</dbReference>
<dbReference type="GO" id="GO:0008270">
    <property type="term" value="F:zinc ion binding"/>
    <property type="evidence" value="ECO:0007669"/>
    <property type="project" value="UniProtKB-KW"/>
</dbReference>
<evidence type="ECO:0000256" key="2">
    <source>
        <dbReference type="ARBA" id="ARBA00022679"/>
    </source>
</evidence>
<evidence type="ECO:0000259" key="14">
    <source>
        <dbReference type="PROSITE" id="PS50994"/>
    </source>
</evidence>
<keyword evidence="8" id="KW-0862">Zinc</keyword>
<dbReference type="InterPro" id="IPR043128">
    <property type="entry name" value="Rev_trsase/Diguanyl_cyclase"/>
</dbReference>
<dbReference type="PROSITE" id="PS50876">
    <property type="entry name" value="ZF_INTEGRASE"/>
    <property type="match status" value="1"/>
</dbReference>
<feature type="domain" description="Integrase catalytic" evidence="14">
    <location>
        <begin position="241"/>
        <end position="408"/>
    </location>
</feature>
<dbReference type="InterPro" id="IPR003308">
    <property type="entry name" value="Integrase_Zn-bd_dom_N"/>
</dbReference>
<dbReference type="SUPFAM" id="SSF56672">
    <property type="entry name" value="DNA/RNA polymerases"/>
    <property type="match status" value="1"/>
</dbReference>
<dbReference type="Gene3D" id="3.30.420.10">
    <property type="entry name" value="Ribonuclease H-like superfamily/Ribonuclease H"/>
    <property type="match status" value="1"/>
</dbReference>
<protein>
    <submittedName>
        <fullName evidence="15">Uncharacterized protein</fullName>
    </submittedName>
</protein>
<dbReference type="PROSITE" id="PS50994">
    <property type="entry name" value="INTEGRASE"/>
    <property type="match status" value="1"/>
</dbReference>
<comment type="similarity">
    <text evidence="1">Belongs to the beta type-B retroviral polymerase family. HERV class-II K(HML-2) pol subfamily.</text>
</comment>
<dbReference type="SUPFAM" id="SSF53098">
    <property type="entry name" value="Ribonuclease H-like"/>
    <property type="match status" value="1"/>
</dbReference>
<keyword evidence="16" id="KW-1185">Reference proteome</keyword>
<evidence type="ECO:0000256" key="10">
    <source>
        <dbReference type="ARBA" id="ARBA00023268"/>
    </source>
</evidence>
<evidence type="ECO:0000259" key="13">
    <source>
        <dbReference type="PROSITE" id="PS50878"/>
    </source>
</evidence>
<gene>
    <name evidence="15" type="ORF">DUI87_04967</name>
</gene>
<evidence type="ECO:0000256" key="11">
    <source>
        <dbReference type="PROSITE-ProRule" id="PRU00450"/>
    </source>
</evidence>
<keyword evidence="5" id="KW-0479">Metal-binding</keyword>
<dbReference type="InterPro" id="IPR000477">
    <property type="entry name" value="RT_dom"/>
</dbReference>
<evidence type="ECO:0000256" key="7">
    <source>
        <dbReference type="ARBA" id="ARBA00022801"/>
    </source>
</evidence>
<dbReference type="GO" id="GO:0016787">
    <property type="term" value="F:hydrolase activity"/>
    <property type="evidence" value="ECO:0007669"/>
    <property type="project" value="UniProtKB-KW"/>
</dbReference>
<evidence type="ECO:0000313" key="16">
    <source>
        <dbReference type="Proteomes" id="UP000269221"/>
    </source>
</evidence>
<name>A0A3M0KXX4_HIRRU</name>
<dbReference type="AlphaFoldDB" id="A0A3M0KXX4"/>
<dbReference type="EMBL" id="QRBI01000097">
    <property type="protein sequence ID" value="RMC18088.1"/>
    <property type="molecule type" value="Genomic_DNA"/>
</dbReference>
<keyword evidence="7" id="KW-0378">Hydrolase</keyword>
<evidence type="ECO:0000256" key="6">
    <source>
        <dbReference type="ARBA" id="ARBA00022759"/>
    </source>
</evidence>